<dbReference type="InterPro" id="IPR001283">
    <property type="entry name" value="CRISP-related"/>
</dbReference>
<dbReference type="PANTHER" id="PTHR10334">
    <property type="entry name" value="CYSTEINE-RICH SECRETORY PROTEIN-RELATED"/>
    <property type="match status" value="1"/>
</dbReference>
<name>A0ABM4AJH9_VANTA</name>
<dbReference type="PRINTS" id="PR00838">
    <property type="entry name" value="V5ALLERGEN"/>
</dbReference>
<dbReference type="GeneID" id="135193359"/>
<evidence type="ECO:0000256" key="2">
    <source>
        <dbReference type="ARBA" id="ARBA00022525"/>
    </source>
</evidence>
<dbReference type="CDD" id="cd05380">
    <property type="entry name" value="CAP_euk"/>
    <property type="match status" value="1"/>
</dbReference>
<dbReference type="InterPro" id="IPR035940">
    <property type="entry name" value="CAP_sf"/>
</dbReference>
<keyword evidence="2" id="KW-0964">Secreted</keyword>
<dbReference type="InterPro" id="IPR002413">
    <property type="entry name" value="V5_allergen-like"/>
</dbReference>
<keyword evidence="5" id="KW-1185">Reference proteome</keyword>
<accession>A0ABM4AJH9</accession>
<comment type="subcellular location">
    <subcellularLocation>
        <location evidence="1">Secreted</location>
    </subcellularLocation>
</comment>
<evidence type="ECO:0000259" key="4">
    <source>
        <dbReference type="SMART" id="SM00198"/>
    </source>
</evidence>
<evidence type="ECO:0000256" key="1">
    <source>
        <dbReference type="ARBA" id="ARBA00004613"/>
    </source>
</evidence>
<dbReference type="SUPFAM" id="SSF55797">
    <property type="entry name" value="PR-1-like"/>
    <property type="match status" value="1"/>
</dbReference>
<evidence type="ECO:0000313" key="5">
    <source>
        <dbReference type="Proteomes" id="UP001652626"/>
    </source>
</evidence>
<gene>
    <name evidence="6" type="primary">LOC135193359</name>
</gene>
<dbReference type="Proteomes" id="UP001652626">
    <property type="component" value="Chromosome 7"/>
</dbReference>
<sequence>MLKLFFVFIFSICSIYAYSKKYCEICPNHTLCRYEVSGPSYTCLGYDKKALLTEHDIKAIVDQINHRRNFIALGHSNVLPGAANMQKISWSQELATSAQRWVDQCDQTLRPEKEDQCRDLENMKVGQNIATIFGPSPGLHVKSFVEMWFMQSLNYPGVVTYYNESRDYKTNQFTQLIWATTEIVGCGKAKFYVNNNKKTIAVRLVCNFAPRGNVHGKPVYIIGYAATQCLDDMDPDIVFPGLCSRPLQTNEVFGNKRSNSGRLLPATPIANSLLRIRNLFNDSAKREIDPVYNNLKHMKKSCKNETPQSNKKSSSIIVQDNTLDAVKRSHTLDSENFWINHRNTSRNYGDDFFQQDKGHSRVYHGHDHRNEFDSIHPETFFTDSRRFDYTTPPLNYHKDRDYRKHNMNRQCTRNIGFKIIKNVATECNPCKQKLKCTRGQKINPQTHVCEDREAPAYPQDFCRCHNFQITCPTTNLCIPNTNSECFNFNYPVKRCPNMLRTLETKVKNNMEKQEEIHYFDLFSRGLRKYDPTLKQEVKLFTNENINILDEQNQKLLNKQNDNYPNYRQ</sequence>
<reference evidence="6" key="1">
    <citation type="submission" date="2025-08" db="UniProtKB">
        <authorList>
            <consortium name="RefSeq"/>
        </authorList>
    </citation>
    <scope>IDENTIFICATION</scope>
    <source>
        <tissue evidence="6">Whole body</tissue>
    </source>
</reference>
<dbReference type="RefSeq" id="XP_064071461.1">
    <property type="nucleotide sequence ID" value="XM_064215391.1"/>
</dbReference>
<feature type="signal peptide" evidence="3">
    <location>
        <begin position="1"/>
        <end position="19"/>
    </location>
</feature>
<proteinExistence type="predicted"/>
<feature type="chain" id="PRO_5047355341" evidence="3">
    <location>
        <begin position="20"/>
        <end position="568"/>
    </location>
</feature>
<dbReference type="Pfam" id="PF00188">
    <property type="entry name" value="CAP"/>
    <property type="match status" value="1"/>
</dbReference>
<dbReference type="Gene3D" id="3.40.33.10">
    <property type="entry name" value="CAP"/>
    <property type="match status" value="1"/>
</dbReference>
<keyword evidence="3" id="KW-0732">Signal</keyword>
<protein>
    <submittedName>
        <fullName evidence="6">Uncharacterized protein LOC135193359</fullName>
    </submittedName>
</protein>
<evidence type="ECO:0000313" key="6">
    <source>
        <dbReference type="RefSeq" id="XP_064071461.1"/>
    </source>
</evidence>
<evidence type="ECO:0000256" key="3">
    <source>
        <dbReference type="SAM" id="SignalP"/>
    </source>
</evidence>
<feature type="domain" description="SCP" evidence="4">
    <location>
        <begin position="55"/>
        <end position="216"/>
    </location>
</feature>
<dbReference type="SMART" id="SM00198">
    <property type="entry name" value="SCP"/>
    <property type="match status" value="1"/>
</dbReference>
<organism evidence="5 6">
    <name type="scientific">Vanessa tameamea</name>
    <name type="common">Kamehameha butterfly</name>
    <dbReference type="NCBI Taxonomy" id="334116"/>
    <lineage>
        <taxon>Eukaryota</taxon>
        <taxon>Metazoa</taxon>
        <taxon>Ecdysozoa</taxon>
        <taxon>Arthropoda</taxon>
        <taxon>Hexapoda</taxon>
        <taxon>Insecta</taxon>
        <taxon>Pterygota</taxon>
        <taxon>Neoptera</taxon>
        <taxon>Endopterygota</taxon>
        <taxon>Lepidoptera</taxon>
        <taxon>Glossata</taxon>
        <taxon>Ditrysia</taxon>
        <taxon>Papilionoidea</taxon>
        <taxon>Nymphalidae</taxon>
        <taxon>Nymphalinae</taxon>
        <taxon>Vanessa</taxon>
    </lineage>
</organism>
<dbReference type="InterPro" id="IPR014044">
    <property type="entry name" value="CAP_dom"/>
</dbReference>
<dbReference type="PRINTS" id="PR00837">
    <property type="entry name" value="V5TPXLIKE"/>
</dbReference>